<comment type="caution">
    <text evidence="1">The sequence shown here is derived from an EMBL/GenBank/DDBJ whole genome shotgun (WGS) entry which is preliminary data.</text>
</comment>
<name>A0A9W8IV83_9AGAR</name>
<organism evidence="1 2">
    <name type="scientific">Candolleomyces eurysporus</name>
    <dbReference type="NCBI Taxonomy" id="2828524"/>
    <lineage>
        <taxon>Eukaryota</taxon>
        <taxon>Fungi</taxon>
        <taxon>Dikarya</taxon>
        <taxon>Basidiomycota</taxon>
        <taxon>Agaricomycotina</taxon>
        <taxon>Agaricomycetes</taxon>
        <taxon>Agaricomycetidae</taxon>
        <taxon>Agaricales</taxon>
        <taxon>Agaricineae</taxon>
        <taxon>Psathyrellaceae</taxon>
        <taxon>Candolleomyces</taxon>
    </lineage>
</organism>
<sequence>MEDQRVEPQPGQRIRASGLYHWHHRFLPYKGISPAFLDWAHSQLNASGGPATGSAIRDGDPHN</sequence>
<gene>
    <name evidence="1" type="ORF">H1R20_g13781</name>
</gene>
<accession>A0A9W8IV83</accession>
<evidence type="ECO:0000313" key="1">
    <source>
        <dbReference type="EMBL" id="KAJ2923310.1"/>
    </source>
</evidence>
<evidence type="ECO:0000313" key="2">
    <source>
        <dbReference type="Proteomes" id="UP001140091"/>
    </source>
</evidence>
<keyword evidence="2" id="KW-1185">Reference proteome</keyword>
<proteinExistence type="predicted"/>
<feature type="non-terminal residue" evidence="1">
    <location>
        <position position="63"/>
    </location>
</feature>
<dbReference type="EMBL" id="JANBPK010001363">
    <property type="protein sequence ID" value="KAJ2923310.1"/>
    <property type="molecule type" value="Genomic_DNA"/>
</dbReference>
<dbReference type="AlphaFoldDB" id="A0A9W8IV83"/>
<protein>
    <submittedName>
        <fullName evidence="1">Uncharacterized protein</fullName>
    </submittedName>
</protein>
<dbReference type="Proteomes" id="UP001140091">
    <property type="component" value="Unassembled WGS sequence"/>
</dbReference>
<reference evidence="1" key="1">
    <citation type="submission" date="2022-06" db="EMBL/GenBank/DDBJ databases">
        <title>Genome Sequence of Candolleomyces eurysporus.</title>
        <authorList>
            <person name="Buettner E."/>
        </authorList>
    </citation>
    <scope>NUCLEOTIDE SEQUENCE</scope>
    <source>
        <strain evidence="1">VTCC 930004</strain>
    </source>
</reference>